<evidence type="ECO:0000256" key="5">
    <source>
        <dbReference type="ARBA" id="ARBA00022833"/>
    </source>
</evidence>
<reference evidence="9" key="1">
    <citation type="journal article" date="2019" name="Int. J. Syst. Evol. Microbiol.">
        <title>The Global Catalogue of Microorganisms (GCM) 10K type strain sequencing project: providing services to taxonomists for standard genome sequencing and annotation.</title>
        <authorList>
            <consortium name="The Broad Institute Genomics Platform"/>
            <consortium name="The Broad Institute Genome Sequencing Center for Infectious Disease"/>
            <person name="Wu L."/>
            <person name="Ma J."/>
        </authorList>
    </citation>
    <scope>NUCLEOTIDE SEQUENCE [LARGE SCALE GENOMIC DNA]</scope>
    <source>
        <strain evidence="9">JCM 1407</strain>
    </source>
</reference>
<dbReference type="PANTHER" id="PTHR11705">
    <property type="entry name" value="PROTEASE FAMILY M14 CARBOXYPEPTIDASE A,B"/>
    <property type="match status" value="1"/>
</dbReference>
<evidence type="ECO:0000256" key="6">
    <source>
        <dbReference type="ARBA" id="ARBA00023049"/>
    </source>
</evidence>
<evidence type="ECO:0000256" key="1">
    <source>
        <dbReference type="ARBA" id="ARBA00001947"/>
    </source>
</evidence>
<gene>
    <name evidence="8" type="ORF">GCM10008906_19410</name>
</gene>
<proteinExistence type="inferred from homology"/>
<keyword evidence="9" id="KW-1185">Reference proteome</keyword>
<evidence type="ECO:0000256" key="3">
    <source>
        <dbReference type="ARBA" id="ARBA00022670"/>
    </source>
</evidence>
<dbReference type="PANTHER" id="PTHR11705:SF143">
    <property type="entry name" value="SLL0236 PROTEIN"/>
    <property type="match status" value="1"/>
</dbReference>
<keyword evidence="3" id="KW-0645">Protease</keyword>
<name>A0ABP3UPL2_9CLOT</name>
<organism evidence="8 9">
    <name type="scientific">Clostridium oceanicum</name>
    <dbReference type="NCBI Taxonomy" id="1543"/>
    <lineage>
        <taxon>Bacteria</taxon>
        <taxon>Bacillati</taxon>
        <taxon>Bacillota</taxon>
        <taxon>Clostridia</taxon>
        <taxon>Eubacteriales</taxon>
        <taxon>Clostridiaceae</taxon>
        <taxon>Clostridium</taxon>
    </lineage>
</organism>
<evidence type="ECO:0000259" key="7">
    <source>
        <dbReference type="Pfam" id="PF00246"/>
    </source>
</evidence>
<dbReference type="Proteomes" id="UP001501510">
    <property type="component" value="Unassembled WGS sequence"/>
</dbReference>
<keyword evidence="5" id="KW-0862">Zinc</keyword>
<evidence type="ECO:0000256" key="4">
    <source>
        <dbReference type="ARBA" id="ARBA00022801"/>
    </source>
</evidence>
<keyword evidence="6" id="KW-0482">Metalloprotease</keyword>
<dbReference type="Gene3D" id="3.40.630.10">
    <property type="entry name" value="Zn peptidases"/>
    <property type="match status" value="1"/>
</dbReference>
<feature type="domain" description="Peptidase M14" evidence="7">
    <location>
        <begin position="952"/>
        <end position="1057"/>
    </location>
</feature>
<dbReference type="SUPFAM" id="SSF53187">
    <property type="entry name" value="Zn-dependent exopeptidases"/>
    <property type="match status" value="1"/>
</dbReference>
<comment type="cofactor">
    <cofactor evidence="1">
        <name>Zn(2+)</name>
        <dbReference type="ChEBI" id="CHEBI:29105"/>
    </cofactor>
</comment>
<evidence type="ECO:0000256" key="2">
    <source>
        <dbReference type="ARBA" id="ARBA00005988"/>
    </source>
</evidence>
<dbReference type="EMBL" id="BAAACG010000009">
    <property type="protein sequence ID" value="GAA0739996.1"/>
    <property type="molecule type" value="Genomic_DNA"/>
</dbReference>
<evidence type="ECO:0000313" key="8">
    <source>
        <dbReference type="EMBL" id="GAA0739996.1"/>
    </source>
</evidence>
<sequence>MESLDKLYTLKGILKDNNNDGLSDDLRGKIIIDKNSSITEKKVAINLCGRLSFESTALNLPIVEFNDNVPNCENLNIIIEPIKNPGDCSKKYKSSIDFKKGKDVIIKSSSSTSLENIGQYLYSRFPYIWEVNPNTPKLDNIKDVLFNNLDTDKITISEIILDERYIGIDNLIINIKCNDIMLLEKDIKNNINKLKWTFIKKLTFIMNDGSLTKELLIENEQFSTNISKITNCTSTLNTNKFACENMDLSNIFSTNGILIDTNNDFLPDTINGKIVIKDNANDYELMAACNVASRLGLETLGIEFPIVYTEKEAKNYSFNKILIGNEFKTNSFLEETNSSFIKIIKENDTTSILLKGENEDLIKCSEIFSKNIPYIDKNKKITLNNLKDKISSSIKLENLEGQLSYLLDSLNKKDFSNSSIDCYLEKNKDNLDSNKILDLFKSTYNLTNFNLLEYAKKETILEKEFDIPWEVDEFQSILEKKLYKNINPGDTVSILGILSEEKSVRDICKNSITQKLNIKKATIERCDIYCSYKQGLSFIMEDIVPKLKDNTLIKKIDTVTIKVKPFLPKGKTEWDEEDGVIPNLTAPVKDDKGKWFDLPIRFLQELYPIDDLISNEINIPRDNIVFEFMENNNTNNTYEVEVKDSSSNMLLKDSFEVKYSERPYLDEYPSIGKVHPSTGFIKVLVNGKCIIDEPIKTDLERIWDIYQKDILPDCKNYILEKTNNNPTKEKQPFFNQLKLDINVSEPDYPLDVRKDMISSLDALHEDLYFVGLDFFKTFGMKTVNEKLDEPGLILPCINKVNNSKPYMKVSLYNEKFKTPTIFINGKKDFCYKKPSFSLNINEISFKDSKIDKIYFDVKTDCDYKTISSTIKGYSKLFNLLNIKDTFEYNFNFNELIFRVYEENILKDTIKLQDEKNNKNDLSLQPVSIEDIKMPDDEVIGYEDYIEIINKLKRVPELNVWKVSDSYQGRDIYAIDLVHSCKSNVISTNKLINYKPVFMINNRHHANEISSTNSAFMLIKNMLLDKNLNNYLKNINLTIIPFENVDGGYIHHKLQKDNPEWKLHIARFNSVGKEFYYDYFQDSKYPESTAVPKVWRKWLPDFVADNHGVPSHEWDQQFSGYVSPWFKGFWLPRALFYGYFWYVDSEKYPKHKSLNESLQDKVATWINNDEEISKWNEDWKDRFEKYAHKWMPKLFPANYYKNLIFYWLPYKPDKDSRHVSHRYPWITAVDWTTEVSDETAQGDYLKLCTKTHYISDVATIDMLSKANFDIEDLSKEESTKITLKKLRKRPLKLK</sequence>
<keyword evidence="4" id="KW-0378">Hydrolase</keyword>
<dbReference type="InterPro" id="IPR000834">
    <property type="entry name" value="Peptidase_M14"/>
</dbReference>
<accession>A0ABP3UPL2</accession>
<dbReference type="RefSeq" id="WP_343761188.1">
    <property type="nucleotide sequence ID" value="NZ_BAAACG010000009.1"/>
</dbReference>
<evidence type="ECO:0000313" key="9">
    <source>
        <dbReference type="Proteomes" id="UP001501510"/>
    </source>
</evidence>
<dbReference type="Pfam" id="PF00246">
    <property type="entry name" value="Peptidase_M14"/>
    <property type="match status" value="1"/>
</dbReference>
<dbReference type="CDD" id="cd06232">
    <property type="entry name" value="M14-like"/>
    <property type="match status" value="1"/>
</dbReference>
<protein>
    <recommendedName>
        <fullName evidence="7">Peptidase M14 domain-containing protein</fullName>
    </recommendedName>
</protein>
<comment type="similarity">
    <text evidence="2">Belongs to the peptidase M14 family.</text>
</comment>
<comment type="caution">
    <text evidence="8">The sequence shown here is derived from an EMBL/GenBank/DDBJ whole genome shotgun (WGS) entry which is preliminary data.</text>
</comment>